<evidence type="ECO:0000256" key="3">
    <source>
        <dbReference type="SAM" id="Coils"/>
    </source>
</evidence>
<dbReference type="PANTHER" id="PTHR14167:SF77">
    <property type="entry name" value="SH3 DOMAIN-CONTAINING PROTEIN 3"/>
    <property type="match status" value="1"/>
</dbReference>
<dbReference type="Gene3D" id="1.20.1270.60">
    <property type="entry name" value="Arfaptin homology (AH) domain/BAR domain"/>
    <property type="match status" value="1"/>
</dbReference>
<dbReference type="InterPro" id="IPR036028">
    <property type="entry name" value="SH3-like_dom_sf"/>
</dbReference>
<dbReference type="SUPFAM" id="SSF103657">
    <property type="entry name" value="BAR/IMD domain-like"/>
    <property type="match status" value="1"/>
</dbReference>
<name>A0A5N6LEW2_9ASTR</name>
<organism evidence="5 6">
    <name type="scientific">Mikania micrantha</name>
    <name type="common">bitter vine</name>
    <dbReference type="NCBI Taxonomy" id="192012"/>
    <lineage>
        <taxon>Eukaryota</taxon>
        <taxon>Viridiplantae</taxon>
        <taxon>Streptophyta</taxon>
        <taxon>Embryophyta</taxon>
        <taxon>Tracheophyta</taxon>
        <taxon>Spermatophyta</taxon>
        <taxon>Magnoliopsida</taxon>
        <taxon>eudicotyledons</taxon>
        <taxon>Gunneridae</taxon>
        <taxon>Pentapetalae</taxon>
        <taxon>asterids</taxon>
        <taxon>campanulids</taxon>
        <taxon>Asterales</taxon>
        <taxon>Asteraceae</taxon>
        <taxon>Asteroideae</taxon>
        <taxon>Heliantheae alliance</taxon>
        <taxon>Eupatorieae</taxon>
        <taxon>Mikania</taxon>
    </lineage>
</organism>
<dbReference type="PANTHER" id="PTHR14167">
    <property type="entry name" value="SH3 DOMAIN-CONTAINING"/>
    <property type="match status" value="1"/>
</dbReference>
<evidence type="ECO:0000313" key="6">
    <source>
        <dbReference type="Proteomes" id="UP000326396"/>
    </source>
</evidence>
<evidence type="ECO:0000256" key="2">
    <source>
        <dbReference type="PROSITE-ProRule" id="PRU00192"/>
    </source>
</evidence>
<proteinExistence type="predicted"/>
<sequence length="395" mass="44874">MDALRKQASKLRDQVAKQQQAVIKQFSTSGYEHSDVMVIDELELQRHQQLEKLYRSTRSGKVTMHKLITLSMIFRHLFSCALFLLSKLGTKLSEDCCKYGVENVSDEILGKAASIYGDARKHVEKEQEDFTRLLFSQILEPLRAMINGAPLEDARHLAQRYSRMRQEAETQAAEVSRRQARVREAPIPENVTKLHAAEARMQELKANMAVLGKEASAALAAVESQQQRLTFQRLVAMVEGERTYHERVAAILHQIEAEMVSDKQRRESAPPAVPSNLMSDKTKYFWLRSCEAPPQKRFFSVSPRGAASVRFFNHDWYITGMKGLQCSWDGPAMHGFEASSDKELSLAIGDYVVVRKVSPSGWSEGECKGRNGWFPSAYVERRQRLPNTNGTPDFY</sequence>
<evidence type="ECO:0000256" key="1">
    <source>
        <dbReference type="ARBA" id="ARBA00022443"/>
    </source>
</evidence>
<dbReference type="SUPFAM" id="SSF50044">
    <property type="entry name" value="SH3-domain"/>
    <property type="match status" value="1"/>
</dbReference>
<protein>
    <recommendedName>
        <fullName evidence="4">SH3 domain-containing protein</fullName>
    </recommendedName>
</protein>
<dbReference type="InterPro" id="IPR001452">
    <property type="entry name" value="SH3_domain"/>
</dbReference>
<dbReference type="Pfam" id="PF14604">
    <property type="entry name" value="SH3_9"/>
    <property type="match status" value="1"/>
</dbReference>
<feature type="coiled-coil region" evidence="3">
    <location>
        <begin position="151"/>
        <end position="214"/>
    </location>
</feature>
<dbReference type="SMART" id="SM00326">
    <property type="entry name" value="SH3"/>
    <property type="match status" value="1"/>
</dbReference>
<keyword evidence="6" id="KW-1185">Reference proteome</keyword>
<dbReference type="OrthoDB" id="443981at2759"/>
<feature type="domain" description="SH3" evidence="4">
    <location>
        <begin position="325"/>
        <end position="384"/>
    </location>
</feature>
<keyword evidence="1 2" id="KW-0728">SH3 domain</keyword>
<reference evidence="5 6" key="1">
    <citation type="submission" date="2019-05" db="EMBL/GenBank/DDBJ databases">
        <title>Mikania micrantha, genome provides insights into the molecular mechanism of rapid growth.</title>
        <authorList>
            <person name="Liu B."/>
        </authorList>
    </citation>
    <scope>NUCLEOTIDE SEQUENCE [LARGE SCALE GENOMIC DNA]</scope>
    <source>
        <strain evidence="5">NLD-2019</strain>
        <tissue evidence="5">Leaf</tissue>
    </source>
</reference>
<dbReference type="InterPro" id="IPR027267">
    <property type="entry name" value="AH/BAR_dom_sf"/>
</dbReference>
<accession>A0A5N6LEW2</accession>
<dbReference type="AlphaFoldDB" id="A0A5N6LEW2"/>
<gene>
    <name evidence="5" type="ORF">E3N88_43453</name>
</gene>
<dbReference type="PROSITE" id="PS50002">
    <property type="entry name" value="SH3"/>
    <property type="match status" value="1"/>
</dbReference>
<evidence type="ECO:0000259" key="4">
    <source>
        <dbReference type="PROSITE" id="PS50002"/>
    </source>
</evidence>
<dbReference type="Proteomes" id="UP000326396">
    <property type="component" value="Unassembled WGS sequence"/>
</dbReference>
<comment type="caution">
    <text evidence="5">The sequence shown here is derived from an EMBL/GenBank/DDBJ whole genome shotgun (WGS) entry which is preliminary data.</text>
</comment>
<dbReference type="EMBL" id="SZYD01001182">
    <property type="protein sequence ID" value="KAD0988273.1"/>
    <property type="molecule type" value="Genomic_DNA"/>
</dbReference>
<keyword evidence="3" id="KW-0175">Coiled coil</keyword>
<dbReference type="InterPro" id="IPR050384">
    <property type="entry name" value="Endophilin_SH3RF"/>
</dbReference>
<evidence type="ECO:0000313" key="5">
    <source>
        <dbReference type="EMBL" id="KAD0988273.1"/>
    </source>
</evidence>
<dbReference type="Gene3D" id="2.30.30.40">
    <property type="entry name" value="SH3 Domains"/>
    <property type="match status" value="1"/>
</dbReference>